<dbReference type="AlphaFoldDB" id="A0A9P8K0U5"/>
<reference evidence="5" key="1">
    <citation type="journal article" date="2021" name="J Fungi (Basel)">
        <title>Virulence traits and population genomics of the black yeast Aureobasidium melanogenum.</title>
        <authorList>
            <person name="Cernosa A."/>
            <person name="Sun X."/>
            <person name="Gostincar C."/>
            <person name="Fang C."/>
            <person name="Gunde-Cimerman N."/>
            <person name="Song Z."/>
        </authorList>
    </citation>
    <scope>NUCLEOTIDE SEQUENCE</scope>
    <source>
        <strain evidence="5">EXF-9298</strain>
    </source>
</reference>
<keyword evidence="2" id="KW-0539">Nucleus</keyword>
<comment type="caution">
    <text evidence="5">The sequence shown here is derived from an EMBL/GenBank/DDBJ whole genome shotgun (WGS) entry which is preliminary data.</text>
</comment>
<dbReference type="Pfam" id="PF04082">
    <property type="entry name" value="Fungal_trans"/>
    <property type="match status" value="1"/>
</dbReference>
<evidence type="ECO:0000256" key="3">
    <source>
        <dbReference type="SAM" id="MobiDB-lite"/>
    </source>
</evidence>
<keyword evidence="6" id="KW-1185">Reference proteome</keyword>
<reference evidence="5" key="2">
    <citation type="submission" date="2021-08" db="EMBL/GenBank/DDBJ databases">
        <authorList>
            <person name="Gostincar C."/>
            <person name="Sun X."/>
            <person name="Song Z."/>
            <person name="Gunde-Cimerman N."/>
        </authorList>
    </citation>
    <scope>NUCLEOTIDE SEQUENCE</scope>
    <source>
        <strain evidence="5">EXF-9298</strain>
    </source>
</reference>
<dbReference type="GO" id="GO:0006351">
    <property type="term" value="P:DNA-templated transcription"/>
    <property type="evidence" value="ECO:0007669"/>
    <property type="project" value="InterPro"/>
</dbReference>
<dbReference type="PANTHER" id="PTHR31001:SF40">
    <property type="entry name" value="ZN(II)2CYS6 TRANSCRIPTION FACTOR (EUROFUNG)"/>
    <property type="match status" value="1"/>
</dbReference>
<evidence type="ECO:0000256" key="2">
    <source>
        <dbReference type="ARBA" id="ARBA00023242"/>
    </source>
</evidence>
<feature type="domain" description="Xylanolytic transcriptional activator regulatory" evidence="4">
    <location>
        <begin position="311"/>
        <end position="369"/>
    </location>
</feature>
<proteinExistence type="predicted"/>
<dbReference type="EMBL" id="JAHFXS010000032">
    <property type="protein sequence ID" value="KAG9990427.1"/>
    <property type="molecule type" value="Genomic_DNA"/>
</dbReference>
<dbReference type="Proteomes" id="UP000729357">
    <property type="component" value="Unassembled WGS sequence"/>
</dbReference>
<dbReference type="PANTHER" id="PTHR31001">
    <property type="entry name" value="UNCHARACTERIZED TRANSCRIPTIONAL REGULATORY PROTEIN"/>
    <property type="match status" value="1"/>
</dbReference>
<evidence type="ECO:0000313" key="6">
    <source>
        <dbReference type="Proteomes" id="UP000729357"/>
    </source>
</evidence>
<dbReference type="InterPro" id="IPR050613">
    <property type="entry name" value="Sec_Metabolite_Reg"/>
</dbReference>
<organism evidence="5 6">
    <name type="scientific">Aureobasidium melanogenum</name>
    <name type="common">Aureobasidium pullulans var. melanogenum</name>
    <dbReference type="NCBI Taxonomy" id="46634"/>
    <lineage>
        <taxon>Eukaryota</taxon>
        <taxon>Fungi</taxon>
        <taxon>Dikarya</taxon>
        <taxon>Ascomycota</taxon>
        <taxon>Pezizomycotina</taxon>
        <taxon>Dothideomycetes</taxon>
        <taxon>Dothideomycetidae</taxon>
        <taxon>Dothideales</taxon>
        <taxon>Saccotheciaceae</taxon>
        <taxon>Aureobasidium</taxon>
    </lineage>
</organism>
<dbReference type="GO" id="GO:0005634">
    <property type="term" value="C:nucleus"/>
    <property type="evidence" value="ECO:0007669"/>
    <property type="project" value="UniProtKB-SubCell"/>
</dbReference>
<sequence>MNAECYYHPAPLTRLTRRVRMSSSEFHEAETLEASGQTSPVAAISLHHHNLVDAHVSNNDPSIPVQSVRGPGPDSTPSGAIPLLSLQGLDDTNTRPIVPAAVYYDDRGNKTLEGDLVSIIHILSHVKYCATIKKLVSEYYDLGQAAIVPRCLVLPAISDLERIQEEVLHLGAATDDTASRAAFLPVAERVWRATKSKIDITPTTSLEEFRSHYTGANLRVETIGLISAIAARAARVGLFPNNEDRHNFLQAMFQCSARCVHLARELATEMNDVIVWLSYENLRVTTSIQGYAGANVWRRLGDVSTDLLALEAHREAALANVPFFLAECRRRIFAAAYDWDKFLATLFGRPPRILSSYADCRLPLELTNDQLSSGGLSDEEQASFELTGGWATENFPCSASYIRAIHILAQFKEQALLHHLKTLDSETRSKLEEISHRCKQAWDNLPKRLHYDSACWKSDLGHMTCLKLAEVYLTYLQTQFYIHRLLTKGDASCSPHLVQTCSSLIELSLEIGGFRSQSVYDIYRNFRSSTILCYGLPGAITLVNALKTARDTMSRAKFADLLRLVSIRRLHVFVSLLENVYRPEEANYAICVKASGLISRAMDGILEYLLSGFVNNTQQPGAELASDLAAGIQNPMSVDDAAGVWQVDTALDGITDWDAAALMDMNDWMEGIDWTNSSHYDNEKGTVTVVEVRKAPATKQRFEPDSTRKLNSAELADMLHREAMFHYMAMRL</sequence>
<gene>
    <name evidence="5" type="ORF">KCU98_g1149</name>
</gene>
<evidence type="ECO:0000313" key="5">
    <source>
        <dbReference type="EMBL" id="KAG9990427.1"/>
    </source>
</evidence>
<dbReference type="GO" id="GO:0003677">
    <property type="term" value="F:DNA binding"/>
    <property type="evidence" value="ECO:0007669"/>
    <property type="project" value="InterPro"/>
</dbReference>
<name>A0A9P8K0U5_AURME</name>
<evidence type="ECO:0000259" key="4">
    <source>
        <dbReference type="Pfam" id="PF04082"/>
    </source>
</evidence>
<dbReference type="CDD" id="cd12148">
    <property type="entry name" value="fungal_TF_MHR"/>
    <property type="match status" value="1"/>
</dbReference>
<accession>A0A9P8K0U5</accession>
<evidence type="ECO:0000256" key="1">
    <source>
        <dbReference type="ARBA" id="ARBA00004123"/>
    </source>
</evidence>
<comment type="subcellular location">
    <subcellularLocation>
        <location evidence="1">Nucleus</location>
    </subcellularLocation>
</comment>
<dbReference type="InterPro" id="IPR007219">
    <property type="entry name" value="XnlR_reg_dom"/>
</dbReference>
<protein>
    <recommendedName>
        <fullName evidence="4">Xylanolytic transcriptional activator regulatory domain-containing protein</fullName>
    </recommendedName>
</protein>
<dbReference type="GO" id="GO:0008270">
    <property type="term" value="F:zinc ion binding"/>
    <property type="evidence" value="ECO:0007669"/>
    <property type="project" value="InterPro"/>
</dbReference>
<feature type="non-terminal residue" evidence="5">
    <location>
        <position position="732"/>
    </location>
</feature>
<feature type="region of interest" description="Disordered" evidence="3">
    <location>
        <begin position="58"/>
        <end position="77"/>
    </location>
</feature>